<dbReference type="InterPro" id="IPR003593">
    <property type="entry name" value="AAA+_ATPase"/>
</dbReference>
<dbReference type="InterPro" id="IPR003439">
    <property type="entry name" value="ABC_transporter-like_ATP-bd"/>
</dbReference>
<dbReference type="InterPro" id="IPR050388">
    <property type="entry name" value="ABC_Ni/Peptide_Import"/>
</dbReference>
<dbReference type="Pfam" id="PF00005">
    <property type="entry name" value="ABC_tran"/>
    <property type="match status" value="1"/>
</dbReference>
<sequence length="330" mass="35053">MPGNAVLKVDNLHTVFNTPAGVVQAVNGVSFTLEEGRTLGIVGESGCGKSVMAHSLLRLVDPPGLISRGQVRLNGYNLLALSNEQLRRVRGAEMAMVFQDPMTSLNPVLTVGKQVSETILSHLNLSGLEARDKTLALLAKVGLPNPGKMYNRFPFQLSGGQRQRVLIAIALALQPKVLIADEPTTALDVTVQAQILGELNRLKSEFHTAIVLITHDLGVVAGMADEVAVMYAGAIVEQAPAVEIFENPGHPYTCALLHSIPRLGGANKLKPVPGQPPNLLELPGHCAFAPRCPGADKRCRREKPVLQPVCSGHLVACHHPAVLPASGAVL</sequence>
<keyword evidence="6 9" id="KW-0067">ATP-binding</keyword>
<dbReference type="Pfam" id="PF08352">
    <property type="entry name" value="oligo_HPY"/>
    <property type="match status" value="1"/>
</dbReference>
<accession>A0A1I2YR10</accession>
<evidence type="ECO:0000256" key="2">
    <source>
        <dbReference type="ARBA" id="ARBA00005417"/>
    </source>
</evidence>
<dbReference type="InterPro" id="IPR013563">
    <property type="entry name" value="Oligopep_ABC_C"/>
</dbReference>
<dbReference type="Proteomes" id="UP000199337">
    <property type="component" value="Unassembled WGS sequence"/>
</dbReference>
<comment type="subcellular location">
    <subcellularLocation>
        <location evidence="1">Cell membrane</location>
        <topology evidence="1">Peripheral membrane protein</topology>
    </subcellularLocation>
</comment>
<feature type="domain" description="ABC transporter" evidence="8">
    <location>
        <begin position="7"/>
        <end position="257"/>
    </location>
</feature>
<dbReference type="GO" id="GO:0005886">
    <property type="term" value="C:plasma membrane"/>
    <property type="evidence" value="ECO:0007669"/>
    <property type="project" value="UniProtKB-SubCell"/>
</dbReference>
<dbReference type="PANTHER" id="PTHR43297:SF2">
    <property type="entry name" value="DIPEPTIDE TRANSPORT ATP-BINDING PROTEIN DPPD"/>
    <property type="match status" value="1"/>
</dbReference>
<keyword evidence="5" id="KW-0547">Nucleotide-binding</keyword>
<dbReference type="STRING" id="341036.SAMN05660649_04542"/>
<dbReference type="NCBIfam" id="TIGR01727">
    <property type="entry name" value="oligo_HPY"/>
    <property type="match status" value="1"/>
</dbReference>
<keyword evidence="4" id="KW-1003">Cell membrane</keyword>
<dbReference type="CDD" id="cd03257">
    <property type="entry name" value="ABC_NikE_OppD_transporters"/>
    <property type="match status" value="1"/>
</dbReference>
<keyword evidence="10" id="KW-1185">Reference proteome</keyword>
<protein>
    <submittedName>
        <fullName evidence="9">Peptide/nickel transport system ATP-binding protein</fullName>
    </submittedName>
</protein>
<name>A0A1I2YR10_9FIRM</name>
<evidence type="ECO:0000313" key="9">
    <source>
        <dbReference type="EMBL" id="SFH27536.1"/>
    </source>
</evidence>
<evidence type="ECO:0000256" key="6">
    <source>
        <dbReference type="ARBA" id="ARBA00022840"/>
    </source>
</evidence>
<keyword evidence="7" id="KW-0472">Membrane</keyword>
<dbReference type="InterPro" id="IPR027417">
    <property type="entry name" value="P-loop_NTPase"/>
</dbReference>
<dbReference type="OrthoDB" id="9779287at2"/>
<gene>
    <name evidence="9" type="ORF">SAMN05660649_04542</name>
</gene>
<keyword evidence="3" id="KW-0813">Transport</keyword>
<comment type="similarity">
    <text evidence="2">Belongs to the ABC transporter superfamily.</text>
</comment>
<evidence type="ECO:0000256" key="3">
    <source>
        <dbReference type="ARBA" id="ARBA00022448"/>
    </source>
</evidence>
<dbReference type="InterPro" id="IPR017871">
    <property type="entry name" value="ABC_transporter-like_CS"/>
</dbReference>
<evidence type="ECO:0000256" key="5">
    <source>
        <dbReference type="ARBA" id="ARBA00022741"/>
    </source>
</evidence>
<dbReference type="SUPFAM" id="SSF52540">
    <property type="entry name" value="P-loop containing nucleoside triphosphate hydrolases"/>
    <property type="match status" value="1"/>
</dbReference>
<dbReference type="GO" id="GO:0015833">
    <property type="term" value="P:peptide transport"/>
    <property type="evidence" value="ECO:0007669"/>
    <property type="project" value="InterPro"/>
</dbReference>
<organism evidence="9 10">
    <name type="scientific">Desulfotruncus arcticus DSM 17038</name>
    <dbReference type="NCBI Taxonomy" id="1121424"/>
    <lineage>
        <taxon>Bacteria</taxon>
        <taxon>Bacillati</taxon>
        <taxon>Bacillota</taxon>
        <taxon>Clostridia</taxon>
        <taxon>Eubacteriales</taxon>
        <taxon>Desulfallaceae</taxon>
        <taxon>Desulfotruncus</taxon>
    </lineage>
</organism>
<dbReference type="FunFam" id="3.40.50.300:FF:000016">
    <property type="entry name" value="Oligopeptide ABC transporter ATP-binding component"/>
    <property type="match status" value="1"/>
</dbReference>
<evidence type="ECO:0000256" key="7">
    <source>
        <dbReference type="ARBA" id="ARBA00023136"/>
    </source>
</evidence>
<evidence type="ECO:0000256" key="1">
    <source>
        <dbReference type="ARBA" id="ARBA00004202"/>
    </source>
</evidence>
<dbReference type="EMBL" id="FOOX01000022">
    <property type="protein sequence ID" value="SFH27536.1"/>
    <property type="molecule type" value="Genomic_DNA"/>
</dbReference>
<dbReference type="PANTHER" id="PTHR43297">
    <property type="entry name" value="OLIGOPEPTIDE TRANSPORT ATP-BINDING PROTEIN APPD"/>
    <property type="match status" value="1"/>
</dbReference>
<dbReference type="SMART" id="SM00382">
    <property type="entry name" value="AAA"/>
    <property type="match status" value="1"/>
</dbReference>
<dbReference type="AlphaFoldDB" id="A0A1I2YR10"/>
<dbReference type="PROSITE" id="PS50893">
    <property type="entry name" value="ABC_TRANSPORTER_2"/>
    <property type="match status" value="1"/>
</dbReference>
<evidence type="ECO:0000259" key="8">
    <source>
        <dbReference type="PROSITE" id="PS50893"/>
    </source>
</evidence>
<dbReference type="GO" id="GO:0016887">
    <property type="term" value="F:ATP hydrolysis activity"/>
    <property type="evidence" value="ECO:0007669"/>
    <property type="project" value="InterPro"/>
</dbReference>
<dbReference type="Gene3D" id="3.40.50.300">
    <property type="entry name" value="P-loop containing nucleotide triphosphate hydrolases"/>
    <property type="match status" value="1"/>
</dbReference>
<dbReference type="GO" id="GO:0005524">
    <property type="term" value="F:ATP binding"/>
    <property type="evidence" value="ECO:0007669"/>
    <property type="project" value="UniProtKB-KW"/>
</dbReference>
<evidence type="ECO:0000256" key="4">
    <source>
        <dbReference type="ARBA" id="ARBA00022475"/>
    </source>
</evidence>
<proteinExistence type="inferred from homology"/>
<reference evidence="10" key="1">
    <citation type="submission" date="2016-10" db="EMBL/GenBank/DDBJ databases">
        <authorList>
            <person name="Varghese N."/>
            <person name="Submissions S."/>
        </authorList>
    </citation>
    <scope>NUCLEOTIDE SEQUENCE [LARGE SCALE GENOMIC DNA]</scope>
    <source>
        <strain evidence="10">DSM 17038</strain>
    </source>
</reference>
<evidence type="ECO:0000313" key="10">
    <source>
        <dbReference type="Proteomes" id="UP000199337"/>
    </source>
</evidence>
<dbReference type="PROSITE" id="PS00211">
    <property type="entry name" value="ABC_TRANSPORTER_1"/>
    <property type="match status" value="1"/>
</dbReference>
<dbReference type="RefSeq" id="WP_092474709.1">
    <property type="nucleotide sequence ID" value="NZ_FOOX01000022.1"/>
</dbReference>